<dbReference type="GeneID" id="111015050"/>
<dbReference type="InterPro" id="IPR032795">
    <property type="entry name" value="DUF3741-assoc"/>
</dbReference>
<sequence>MPNSGQPNPGCFSGMLRRLLCTGNLPTHPSDALNEPQLEKAAEAKPGPGVVARLMGLSSLPDANWVPNHRAPGAVPRSKSVNFADYLLHFDSSQAHHRRVRTSASFREVPPLNPHNDFLVLYTKDYFDGYEAEIESNLKEPETHRLREAKQGKELQSSNVKKKKKNSRNEFKISKLKNEPRREVGKDFSKKNRKCSSNKDSVSVLPSCKYKQSVTKKLGAANLKSPQKKPPKQKEVAIGTEVKKKIKNNSLRHVGTKPDPESDPDNSSPISVLDDGGFDFSDERSSPKTEGGLEKCQTGGDRSEEEVGRSCRLADEDIREANWSVKNVWEYEALEELCMELERHVVNVLLVQTLDDLV</sequence>
<feature type="compositionally biased region" description="Basic and acidic residues" evidence="1">
    <location>
        <begin position="167"/>
        <end position="190"/>
    </location>
</feature>
<dbReference type="Pfam" id="PF14383">
    <property type="entry name" value="VARLMGL"/>
    <property type="match status" value="1"/>
</dbReference>
<evidence type="ECO:0000259" key="2">
    <source>
        <dbReference type="Pfam" id="PF14383"/>
    </source>
</evidence>
<feature type="region of interest" description="Disordered" evidence="1">
    <location>
        <begin position="219"/>
        <end position="309"/>
    </location>
</feature>
<protein>
    <submittedName>
        <fullName evidence="4">Uncharacterized protein LOC111015050</fullName>
    </submittedName>
</protein>
<dbReference type="PANTHER" id="PTHR35499:SF4">
    <property type="entry name" value="ALC-INTERACTING PROTEIN 1"/>
    <property type="match status" value="1"/>
</dbReference>
<evidence type="ECO:0000313" key="4">
    <source>
        <dbReference type="RefSeq" id="XP_022145653.1"/>
    </source>
</evidence>
<proteinExistence type="predicted"/>
<dbReference type="OrthoDB" id="1670627at2759"/>
<dbReference type="RefSeq" id="XP_022145653.1">
    <property type="nucleotide sequence ID" value="XM_022289961.1"/>
</dbReference>
<gene>
    <name evidence="4" type="primary">LOC111015050</name>
</gene>
<feature type="region of interest" description="Disordered" evidence="1">
    <location>
        <begin position="140"/>
        <end position="202"/>
    </location>
</feature>
<evidence type="ECO:0000313" key="3">
    <source>
        <dbReference type="Proteomes" id="UP000504603"/>
    </source>
</evidence>
<dbReference type="PANTHER" id="PTHR35499">
    <property type="entry name" value="OS05G0128300 PROTEIN"/>
    <property type="match status" value="1"/>
</dbReference>
<feature type="compositionally biased region" description="Basic and acidic residues" evidence="1">
    <location>
        <begin position="140"/>
        <end position="153"/>
    </location>
</feature>
<feature type="compositionally biased region" description="Basic and acidic residues" evidence="1">
    <location>
        <begin position="281"/>
        <end position="293"/>
    </location>
</feature>
<feature type="domain" description="DUF3741" evidence="2">
    <location>
        <begin position="48"/>
        <end position="64"/>
    </location>
</feature>
<dbReference type="KEGG" id="mcha:111015050"/>
<evidence type="ECO:0000256" key="1">
    <source>
        <dbReference type="SAM" id="MobiDB-lite"/>
    </source>
</evidence>
<name>A0A6J1CWJ6_MOMCH</name>
<accession>A0A6J1CWJ6</accession>
<organism evidence="3 4">
    <name type="scientific">Momordica charantia</name>
    <name type="common">Bitter gourd</name>
    <name type="synonym">Balsam pear</name>
    <dbReference type="NCBI Taxonomy" id="3673"/>
    <lineage>
        <taxon>Eukaryota</taxon>
        <taxon>Viridiplantae</taxon>
        <taxon>Streptophyta</taxon>
        <taxon>Embryophyta</taxon>
        <taxon>Tracheophyta</taxon>
        <taxon>Spermatophyta</taxon>
        <taxon>Magnoliopsida</taxon>
        <taxon>eudicotyledons</taxon>
        <taxon>Gunneridae</taxon>
        <taxon>Pentapetalae</taxon>
        <taxon>rosids</taxon>
        <taxon>fabids</taxon>
        <taxon>Cucurbitales</taxon>
        <taxon>Cucurbitaceae</taxon>
        <taxon>Momordiceae</taxon>
        <taxon>Momordica</taxon>
    </lineage>
</organism>
<keyword evidence="3" id="KW-1185">Reference proteome</keyword>
<dbReference type="AlphaFoldDB" id="A0A6J1CWJ6"/>
<dbReference type="Proteomes" id="UP000504603">
    <property type="component" value="Unplaced"/>
</dbReference>
<reference evidence="4" key="1">
    <citation type="submission" date="2025-08" db="UniProtKB">
        <authorList>
            <consortium name="RefSeq"/>
        </authorList>
    </citation>
    <scope>IDENTIFICATION</scope>
    <source>
        <strain evidence="4">OHB3-1</strain>
    </source>
</reference>